<comment type="caution">
    <text evidence="6">The sequence shown here is derived from an EMBL/GenBank/DDBJ whole genome shotgun (WGS) entry which is preliminary data.</text>
</comment>
<keyword evidence="4" id="KW-0812">Transmembrane</keyword>
<dbReference type="OrthoDB" id="4139357at2759"/>
<keyword evidence="2" id="KW-0067">ATP-binding</keyword>
<dbReference type="PANTHER" id="PTHR24223:SF399">
    <property type="entry name" value="ABC TRANSPORTER ATNG"/>
    <property type="match status" value="1"/>
</dbReference>
<dbReference type="InterPro" id="IPR003439">
    <property type="entry name" value="ABC_transporter-like_ATP-bd"/>
</dbReference>
<evidence type="ECO:0000259" key="5">
    <source>
        <dbReference type="PROSITE" id="PS50893"/>
    </source>
</evidence>
<dbReference type="AlphaFoldDB" id="A0A545UQL2"/>
<dbReference type="GO" id="GO:0042626">
    <property type="term" value="F:ATPase-coupled transmembrane transporter activity"/>
    <property type="evidence" value="ECO:0007669"/>
    <property type="project" value="TreeGrafter"/>
</dbReference>
<dbReference type="GO" id="GO:0016020">
    <property type="term" value="C:membrane"/>
    <property type="evidence" value="ECO:0007669"/>
    <property type="project" value="TreeGrafter"/>
</dbReference>
<dbReference type="PROSITE" id="PS00211">
    <property type="entry name" value="ABC_TRANSPORTER_1"/>
    <property type="match status" value="1"/>
</dbReference>
<feature type="transmembrane region" description="Helical" evidence="4">
    <location>
        <begin position="395"/>
        <end position="418"/>
    </location>
</feature>
<keyword evidence="4" id="KW-0472">Membrane</keyword>
<sequence>MQDRYARLWMFAFAAFNNSVAPVLVLGGAYFWTRAGESLDVVEVFTILAIVAIASEPLILILQVIMDWTVGFSSLTRIQNFLILKDLQDARQEGDVEVESSEPPTSDKAIALTENSAFAVHVTTMGFTSLTQGPILRKVNLQIPWGSLAMIWGPINCGKSTLLRSIIGESPITTGTIKVGTKSIGYCSQRPWMQNQTIRNAVIGICEFVEERYNEVMYCCALDVDISHMPQGDHTVIGTAGCNISGGQKQRLSLARAVYDELKILVLDDVLSSLDAETANTIVNRLFGASGLLRRSRRTVIMTTNRLEFLDYANLVYQMDSTGHIKLEARGGGDDSTSSGSSTESSISQGFANVLSKSSTSKPTKPPSVQPSAYDMQLRDDRTPRQAGTWSLYTYYLLPAGLFWVTSWVVVMAIAAFIEKMPLIFVGVWYTRDPNNSYYFIGFALFAIASIFCNTVMGISVGSFLIRAWTSLETTLGAVARIKDFCAGAPTEKDTLRGPELPENWPPSGHLDFNGVSASYMCVTQPLLRMEVCDELWTMSLSRYTLAKKSA</sequence>
<accession>A0A545UQL2</accession>
<feature type="transmembrane region" description="Helical" evidence="4">
    <location>
        <begin position="12"/>
        <end position="32"/>
    </location>
</feature>
<feature type="domain" description="ABC transporter" evidence="5">
    <location>
        <begin position="120"/>
        <end position="355"/>
    </location>
</feature>
<dbReference type="PANTHER" id="PTHR24223">
    <property type="entry name" value="ATP-BINDING CASSETTE SUB-FAMILY C"/>
    <property type="match status" value="1"/>
</dbReference>
<evidence type="ECO:0000256" key="2">
    <source>
        <dbReference type="ARBA" id="ARBA00022840"/>
    </source>
</evidence>
<dbReference type="SMART" id="SM00382">
    <property type="entry name" value="AAA"/>
    <property type="match status" value="1"/>
</dbReference>
<dbReference type="InterPro" id="IPR003593">
    <property type="entry name" value="AAA+_ATPase"/>
</dbReference>
<dbReference type="InterPro" id="IPR027417">
    <property type="entry name" value="P-loop_NTPase"/>
</dbReference>
<feature type="transmembrane region" description="Helical" evidence="4">
    <location>
        <begin position="438"/>
        <end position="466"/>
    </location>
</feature>
<dbReference type="InterPro" id="IPR050173">
    <property type="entry name" value="ABC_transporter_C-like"/>
</dbReference>
<organism evidence="6 7">
    <name type="scientific">Cordyceps javanica</name>
    <dbReference type="NCBI Taxonomy" id="43265"/>
    <lineage>
        <taxon>Eukaryota</taxon>
        <taxon>Fungi</taxon>
        <taxon>Dikarya</taxon>
        <taxon>Ascomycota</taxon>
        <taxon>Pezizomycotina</taxon>
        <taxon>Sordariomycetes</taxon>
        <taxon>Hypocreomycetidae</taxon>
        <taxon>Hypocreales</taxon>
        <taxon>Cordycipitaceae</taxon>
        <taxon>Cordyceps</taxon>
    </lineage>
</organism>
<dbReference type="PROSITE" id="PS50893">
    <property type="entry name" value="ABC_TRANSPORTER_2"/>
    <property type="match status" value="1"/>
</dbReference>
<evidence type="ECO:0000256" key="4">
    <source>
        <dbReference type="SAM" id="Phobius"/>
    </source>
</evidence>
<dbReference type="Gene3D" id="3.40.50.300">
    <property type="entry name" value="P-loop containing nucleotide triphosphate hydrolases"/>
    <property type="match status" value="1"/>
</dbReference>
<dbReference type="Proteomes" id="UP000315783">
    <property type="component" value="Unassembled WGS sequence"/>
</dbReference>
<dbReference type="InterPro" id="IPR017871">
    <property type="entry name" value="ABC_transporter-like_CS"/>
</dbReference>
<dbReference type="Pfam" id="PF00005">
    <property type="entry name" value="ABC_tran"/>
    <property type="match status" value="1"/>
</dbReference>
<evidence type="ECO:0000256" key="1">
    <source>
        <dbReference type="ARBA" id="ARBA00022741"/>
    </source>
</evidence>
<name>A0A545UQL2_9HYPO</name>
<proteinExistence type="predicted"/>
<feature type="transmembrane region" description="Helical" evidence="4">
    <location>
        <begin position="44"/>
        <end position="65"/>
    </location>
</feature>
<reference evidence="6 7" key="1">
    <citation type="journal article" date="2019" name="Appl. Microbiol. Biotechnol.">
        <title>Genome sequence of Isaria javanica and comparative genome analysis insights into family S53 peptidase evolution in fungal entomopathogens.</title>
        <authorList>
            <person name="Lin R."/>
            <person name="Zhang X."/>
            <person name="Xin B."/>
            <person name="Zou M."/>
            <person name="Gao Y."/>
            <person name="Qin F."/>
            <person name="Hu Q."/>
            <person name="Xie B."/>
            <person name="Cheng X."/>
        </authorList>
    </citation>
    <scope>NUCLEOTIDE SEQUENCE [LARGE SCALE GENOMIC DNA]</scope>
    <source>
        <strain evidence="6 7">IJ1G</strain>
    </source>
</reference>
<gene>
    <name evidence="6" type="ORF">IF1G_09337</name>
</gene>
<feature type="region of interest" description="Disordered" evidence="3">
    <location>
        <begin position="356"/>
        <end position="380"/>
    </location>
</feature>
<dbReference type="EMBL" id="SPUK01000017">
    <property type="protein sequence ID" value="TQV91752.1"/>
    <property type="molecule type" value="Genomic_DNA"/>
</dbReference>
<evidence type="ECO:0000313" key="6">
    <source>
        <dbReference type="EMBL" id="TQV91752.1"/>
    </source>
</evidence>
<dbReference type="GO" id="GO:0016887">
    <property type="term" value="F:ATP hydrolysis activity"/>
    <property type="evidence" value="ECO:0007669"/>
    <property type="project" value="InterPro"/>
</dbReference>
<dbReference type="SUPFAM" id="SSF52540">
    <property type="entry name" value="P-loop containing nucleoside triphosphate hydrolases"/>
    <property type="match status" value="1"/>
</dbReference>
<evidence type="ECO:0000313" key="7">
    <source>
        <dbReference type="Proteomes" id="UP000315783"/>
    </source>
</evidence>
<keyword evidence="1" id="KW-0547">Nucleotide-binding</keyword>
<keyword evidence="7" id="KW-1185">Reference proteome</keyword>
<dbReference type="STRING" id="43265.A0A545UQL2"/>
<dbReference type="GO" id="GO:0005524">
    <property type="term" value="F:ATP binding"/>
    <property type="evidence" value="ECO:0007669"/>
    <property type="project" value="UniProtKB-KW"/>
</dbReference>
<evidence type="ECO:0000256" key="3">
    <source>
        <dbReference type="SAM" id="MobiDB-lite"/>
    </source>
</evidence>
<protein>
    <submittedName>
        <fullName evidence="6">ABC transporter</fullName>
    </submittedName>
</protein>
<keyword evidence="4" id="KW-1133">Transmembrane helix</keyword>